<proteinExistence type="predicted"/>
<reference evidence="1 2" key="1">
    <citation type="submission" date="2014-01" db="EMBL/GenBank/DDBJ databases">
        <title>Roseivivax isoporae LMG 25204 Genome Sequencing.</title>
        <authorList>
            <person name="Lai Q."/>
            <person name="Li G."/>
            <person name="Shao Z."/>
        </authorList>
    </citation>
    <scope>NUCLEOTIDE SEQUENCE [LARGE SCALE GENOMIC DNA]</scope>
    <source>
        <strain evidence="1 2">LMG 25204</strain>
    </source>
</reference>
<dbReference type="STRING" id="1449351.RISW2_08340"/>
<dbReference type="Proteomes" id="UP000023430">
    <property type="component" value="Unassembled WGS sequence"/>
</dbReference>
<gene>
    <name evidence="1" type="ORF">RISW2_08340</name>
</gene>
<keyword evidence="2" id="KW-1185">Reference proteome</keyword>
<dbReference type="eggNOG" id="ENOG5033385">
    <property type="taxonomic scope" value="Bacteria"/>
</dbReference>
<evidence type="ECO:0000313" key="2">
    <source>
        <dbReference type="Proteomes" id="UP000023430"/>
    </source>
</evidence>
<comment type="caution">
    <text evidence="1">The sequence shown here is derived from an EMBL/GenBank/DDBJ whole genome shotgun (WGS) entry which is preliminary data.</text>
</comment>
<dbReference type="EMBL" id="JAME01000020">
    <property type="protein sequence ID" value="ETX28371.1"/>
    <property type="molecule type" value="Genomic_DNA"/>
</dbReference>
<accession>X7F8D9</accession>
<sequence>MVYTARKRDTGSTAMRVFQMQALLARYLTESLDVRVLELPERRTHGRGAQIRWALSVPGNAVYLVSKTAVRALGSTAAAILRWRTRGLCYDHVDEPRDSMRLEGADRHVCCSYAQFDAVAALPAVGARARLVLHAADLRLRDLPRQRASEFGCVYLGDPENTSIPPAIASRIDVLNARTSGELDRALPKLSGYAMHYAVRAWRPGQAGAMKPFVKGATAAALGAAILAARDTPDAERLLGADYPYFHEGDDPVPVFERAEAGFGGAEWSLALERMRALDIALGPETVAGQVHALVTELYDHTARRGRR</sequence>
<name>X7F8D9_9RHOB</name>
<protein>
    <submittedName>
        <fullName evidence="1">Uncharacterized protein</fullName>
    </submittedName>
</protein>
<dbReference type="AlphaFoldDB" id="X7F8D9"/>
<evidence type="ECO:0000313" key="1">
    <source>
        <dbReference type="EMBL" id="ETX28371.1"/>
    </source>
</evidence>
<organism evidence="1 2">
    <name type="scientific">Roseivivax isoporae LMG 25204</name>
    <dbReference type="NCBI Taxonomy" id="1449351"/>
    <lineage>
        <taxon>Bacteria</taxon>
        <taxon>Pseudomonadati</taxon>
        <taxon>Pseudomonadota</taxon>
        <taxon>Alphaproteobacteria</taxon>
        <taxon>Rhodobacterales</taxon>
        <taxon>Roseobacteraceae</taxon>
        <taxon>Roseivivax</taxon>
    </lineage>
</organism>